<keyword evidence="1" id="KW-0472">Membrane</keyword>
<evidence type="ECO:0000313" key="3">
    <source>
        <dbReference type="Proteomes" id="UP001241758"/>
    </source>
</evidence>
<dbReference type="EMBL" id="JASCTH010000008">
    <property type="protein sequence ID" value="MDI6099712.1"/>
    <property type="molecule type" value="Genomic_DNA"/>
</dbReference>
<evidence type="ECO:0000313" key="2">
    <source>
        <dbReference type="EMBL" id="MDI6099712.1"/>
    </source>
</evidence>
<feature type="transmembrane region" description="Helical" evidence="1">
    <location>
        <begin position="26"/>
        <end position="49"/>
    </location>
</feature>
<feature type="transmembrane region" description="Helical" evidence="1">
    <location>
        <begin position="55"/>
        <end position="76"/>
    </location>
</feature>
<keyword evidence="1" id="KW-1133">Transmembrane helix</keyword>
<evidence type="ECO:0008006" key="4">
    <source>
        <dbReference type="Google" id="ProtNLM"/>
    </source>
</evidence>
<sequence>MSIAPEEVRAPARDAVLFRSSPARTFVMVFAVLMVAYLAVSPVIEWVAGDSGDPWWATVLQAVVIAAGAAGAYAVSARAALTTWVRVSSGGLELAAQDSDPVLLDWADIAAVVIRRDGLRTVLDVVPADLDSVHPVQEGDTGGPALADTPRGPAFTADLTQIWPSPRALRRAIGRHLRGAAG</sequence>
<proteinExistence type="predicted"/>
<evidence type="ECO:0000256" key="1">
    <source>
        <dbReference type="SAM" id="Phobius"/>
    </source>
</evidence>
<keyword evidence="3" id="KW-1185">Reference proteome</keyword>
<keyword evidence="1" id="KW-0812">Transmembrane</keyword>
<accession>A0ABT6WJ21</accession>
<comment type="caution">
    <text evidence="2">The sequence shown here is derived from an EMBL/GenBank/DDBJ whole genome shotgun (WGS) entry which is preliminary data.</text>
</comment>
<name>A0ABT6WJ21_9ACTN</name>
<dbReference type="Proteomes" id="UP001241758">
    <property type="component" value="Unassembled WGS sequence"/>
</dbReference>
<gene>
    <name evidence="2" type="ORF">QLQ12_14000</name>
</gene>
<organism evidence="2 3">
    <name type="scientific">Actinoplanes sandaracinus</name>
    <dbReference type="NCBI Taxonomy" id="3045177"/>
    <lineage>
        <taxon>Bacteria</taxon>
        <taxon>Bacillati</taxon>
        <taxon>Actinomycetota</taxon>
        <taxon>Actinomycetes</taxon>
        <taxon>Micromonosporales</taxon>
        <taxon>Micromonosporaceae</taxon>
        <taxon>Actinoplanes</taxon>
    </lineage>
</organism>
<reference evidence="2 3" key="1">
    <citation type="submission" date="2023-05" db="EMBL/GenBank/DDBJ databases">
        <title>Actinoplanes sp. NEAU-A12 genome sequencing.</title>
        <authorList>
            <person name="Wang Z.-S."/>
        </authorList>
    </citation>
    <scope>NUCLEOTIDE SEQUENCE [LARGE SCALE GENOMIC DNA]</scope>
    <source>
        <strain evidence="2 3">NEAU-A12</strain>
    </source>
</reference>
<protein>
    <recommendedName>
        <fullName evidence="4">PH domain-containing protein</fullName>
    </recommendedName>
</protein>
<dbReference type="RefSeq" id="WP_282760044.1">
    <property type="nucleotide sequence ID" value="NZ_JASCTH010000008.1"/>
</dbReference>